<dbReference type="Gene3D" id="3.40.720.10">
    <property type="entry name" value="Alkaline Phosphatase, subunit A"/>
    <property type="match status" value="1"/>
</dbReference>
<evidence type="ECO:0000313" key="5">
    <source>
        <dbReference type="Proteomes" id="UP000286050"/>
    </source>
</evidence>
<dbReference type="InterPro" id="IPR000917">
    <property type="entry name" value="Sulfatase_N"/>
</dbReference>
<evidence type="ECO:0000256" key="2">
    <source>
        <dbReference type="ARBA" id="ARBA00022801"/>
    </source>
</evidence>
<dbReference type="EMBL" id="QSJI01000004">
    <property type="protein sequence ID" value="RHD55655.1"/>
    <property type="molecule type" value="Genomic_DNA"/>
</dbReference>
<dbReference type="GO" id="GO:0046872">
    <property type="term" value="F:metal ion binding"/>
    <property type="evidence" value="ECO:0007669"/>
    <property type="project" value="UniProtKB-KW"/>
</dbReference>
<dbReference type="GO" id="GO:0008484">
    <property type="term" value="F:sulfuric ester hydrolase activity"/>
    <property type="evidence" value="ECO:0007669"/>
    <property type="project" value="TreeGrafter"/>
</dbReference>
<reference evidence="4 5" key="1">
    <citation type="submission" date="2018-08" db="EMBL/GenBank/DDBJ databases">
        <title>A genome reference for cultivated species of the human gut microbiota.</title>
        <authorList>
            <person name="Zou Y."/>
            <person name="Xue W."/>
            <person name="Luo G."/>
        </authorList>
    </citation>
    <scope>NUCLEOTIDE SEQUENCE [LARGE SCALE GENOMIC DNA]</scope>
    <source>
        <strain evidence="4 5">AM30-5LB</strain>
    </source>
</reference>
<protein>
    <submittedName>
        <fullName evidence="4">DUF1501 domain-containing protein</fullName>
    </submittedName>
</protein>
<name>A0A414FWB2_9ACTN</name>
<evidence type="ECO:0000256" key="1">
    <source>
        <dbReference type="ARBA" id="ARBA00022723"/>
    </source>
</evidence>
<dbReference type="SUPFAM" id="SSF53649">
    <property type="entry name" value="Alkaline phosphatase-like"/>
    <property type="match status" value="1"/>
</dbReference>
<sequence length="498" mass="56867">MRTVLVLMDTLRRDVLSCYNPTTDVQTPNLDAFADQSCVFDNHWIGSAPCMPARRDILTGRYNFLERPWGPIEPFDVTLPACLRANGNFCHITTDHCHYLRTGGEGYLQEFNTWDYYRGQEGDPWVSRIDEPNNMPETFYGRVREQYQKNRQLWPSEEDMPSPKTFQSACDWIDGNAGADDFFLMVEAFDPHEPFDVPDKYMEMYGGTGGLDRDYFEIPEYKRVSATDVNPEAEDYLQRRYKALVTMTDHWFGKLIDKLAERGMLEDTMVMVTTDHGYFLGERDYMGKNYMHLYNELAHLPFIVHFPGNARAGEHAHQLTQAIDIMPTVLDAHGCEIPADVCGASLVPLMTDPDAPTRDYALYGVHAMTVNVTDGRYTYFRAPVAGNQPCFEYAALPHTIRKKMGSDCPEEIECGRYFKRTKYPLFKIPCKKPAQIEGTTPLAEVSETMLFDLENDYGQVNNLAGKGDPAEQHMIDLLLRGLEEHESPAEQKERLGLG</sequence>
<accession>A0A414FWB2</accession>
<evidence type="ECO:0000259" key="3">
    <source>
        <dbReference type="Pfam" id="PF00884"/>
    </source>
</evidence>
<dbReference type="CDD" id="cd16148">
    <property type="entry name" value="sulfatase_like"/>
    <property type="match status" value="1"/>
</dbReference>
<comment type="caution">
    <text evidence="4">The sequence shown here is derived from an EMBL/GenBank/DDBJ whole genome shotgun (WGS) entry which is preliminary data.</text>
</comment>
<dbReference type="RefSeq" id="WP_118271991.1">
    <property type="nucleotide sequence ID" value="NZ_QSJI01000004.1"/>
</dbReference>
<proteinExistence type="predicted"/>
<dbReference type="Pfam" id="PF00884">
    <property type="entry name" value="Sulfatase"/>
    <property type="match status" value="1"/>
</dbReference>
<dbReference type="AlphaFoldDB" id="A0A414FWB2"/>
<dbReference type="GO" id="GO:0005737">
    <property type="term" value="C:cytoplasm"/>
    <property type="evidence" value="ECO:0007669"/>
    <property type="project" value="TreeGrafter"/>
</dbReference>
<dbReference type="PANTHER" id="PTHR45953:SF1">
    <property type="entry name" value="IDURONATE 2-SULFATASE"/>
    <property type="match status" value="1"/>
</dbReference>
<gene>
    <name evidence="4" type="ORF">DW787_05565</name>
</gene>
<keyword evidence="1" id="KW-0479">Metal-binding</keyword>
<organism evidence="4 5">
    <name type="scientific">Collinsella intestinalis</name>
    <dbReference type="NCBI Taxonomy" id="147207"/>
    <lineage>
        <taxon>Bacteria</taxon>
        <taxon>Bacillati</taxon>
        <taxon>Actinomycetota</taxon>
        <taxon>Coriobacteriia</taxon>
        <taxon>Coriobacteriales</taxon>
        <taxon>Coriobacteriaceae</taxon>
        <taxon>Collinsella</taxon>
    </lineage>
</organism>
<keyword evidence="2" id="KW-0378">Hydrolase</keyword>
<evidence type="ECO:0000313" key="4">
    <source>
        <dbReference type="EMBL" id="RHD55655.1"/>
    </source>
</evidence>
<dbReference type="Proteomes" id="UP000286050">
    <property type="component" value="Unassembled WGS sequence"/>
</dbReference>
<feature type="domain" description="Sulfatase N-terminal" evidence="3">
    <location>
        <begin position="3"/>
        <end position="334"/>
    </location>
</feature>
<dbReference type="InterPro" id="IPR017850">
    <property type="entry name" value="Alkaline_phosphatase_core_sf"/>
</dbReference>
<dbReference type="PANTHER" id="PTHR45953">
    <property type="entry name" value="IDURONATE 2-SULFATASE"/>
    <property type="match status" value="1"/>
</dbReference>